<dbReference type="Proteomes" id="UP000429181">
    <property type="component" value="Chromosome 22"/>
</dbReference>
<dbReference type="GO" id="GO:0031768">
    <property type="term" value="F:ghrelin receptor binding"/>
    <property type="evidence" value="ECO:0007669"/>
    <property type="project" value="UniProtKB-UniRule"/>
</dbReference>
<evidence type="ECO:0000256" key="1">
    <source>
        <dbReference type="ARBA" id="ARBA00004613"/>
    </source>
</evidence>
<evidence type="ECO:0000256" key="11">
    <source>
        <dbReference type="SAM" id="MobiDB-lite"/>
    </source>
</evidence>
<keyword evidence="6" id="KW-0027">Amidation</keyword>
<accession>A0A4W2GP22</accession>
<evidence type="ECO:0000256" key="5">
    <source>
        <dbReference type="ARBA" id="ARBA00022729"/>
    </source>
</evidence>
<evidence type="ECO:0000313" key="14">
    <source>
        <dbReference type="Ensembl" id="ENSBIXP00005020749.1"/>
    </source>
</evidence>
<evidence type="ECO:0000256" key="2">
    <source>
        <dbReference type="ARBA" id="ARBA00006473"/>
    </source>
</evidence>
<keyword evidence="3 10" id="KW-0964">Secreted</keyword>
<feature type="region of interest" description="Disordered" evidence="11">
    <location>
        <begin position="100"/>
        <end position="132"/>
    </location>
</feature>
<evidence type="ECO:0000256" key="3">
    <source>
        <dbReference type="ARBA" id="ARBA00022525"/>
    </source>
</evidence>
<dbReference type="Pfam" id="PF04644">
    <property type="entry name" value="Motilin_ghrelin"/>
    <property type="match status" value="1"/>
</dbReference>
<dbReference type="PANTHER" id="PTHR14122">
    <property type="entry name" value="GHRELIN PRECURSOR"/>
    <property type="match status" value="1"/>
</dbReference>
<sequence length="203" mass="21676">MWTVPLPSIRPREKSLGKEPSCSYLGRWADGTSGGELLQTAGTPGPPATISLPGPETLSPPGPSASSQGAMPAPWTICSLLLLSVLCMDLAMAGSSFLSPEHQKLQRKEAKKPSGRLKPRTLEGQFDPEVGSQAEGAEDELEIRFNAPFNIGIKLAGAQSLQHGQTLGKFLQDILWEEAEGKSLPSSAQFQASPESQWEPAQE</sequence>
<dbReference type="GO" id="GO:0016608">
    <property type="term" value="F:growth hormone-releasing hormone activity"/>
    <property type="evidence" value="ECO:0007669"/>
    <property type="project" value="UniProtKB-UniRule"/>
</dbReference>
<reference evidence="14 15" key="1">
    <citation type="submission" date="2018-11" db="EMBL/GenBank/DDBJ databases">
        <title>Haplotype-resolved cattle genomes.</title>
        <authorList>
            <person name="Low W.Y."/>
            <person name="Tearle R."/>
            <person name="Bickhart D.M."/>
            <person name="Rosen B.D."/>
            <person name="Koren S."/>
            <person name="Rhie A."/>
            <person name="Hiendleder S."/>
            <person name="Phillippy A.M."/>
            <person name="Smith T.P.L."/>
            <person name="Williams J.L."/>
        </authorList>
    </citation>
    <scope>NUCLEOTIDE SEQUENCE [LARGE SCALE GENOMIC DNA]</scope>
</reference>
<dbReference type="GO" id="GO:0001696">
    <property type="term" value="P:gastric acid secretion"/>
    <property type="evidence" value="ECO:0007669"/>
    <property type="project" value="TreeGrafter"/>
</dbReference>
<dbReference type="GO" id="GO:0032095">
    <property type="term" value="P:regulation of response to food"/>
    <property type="evidence" value="ECO:0007669"/>
    <property type="project" value="UniProtKB-UniRule"/>
</dbReference>
<evidence type="ECO:0000256" key="8">
    <source>
        <dbReference type="ARBA" id="ARBA00024845"/>
    </source>
</evidence>
<reference evidence="14" key="2">
    <citation type="submission" date="2025-08" db="UniProtKB">
        <authorList>
            <consortium name="Ensembl"/>
        </authorList>
    </citation>
    <scope>IDENTIFICATION</scope>
</reference>
<protein>
    <recommendedName>
        <fullName evidence="10">Appetite-regulating hormone</fullName>
    </recommendedName>
    <alternativeName>
        <fullName evidence="10">Growth hormone secretagogue</fullName>
    </alternativeName>
    <alternativeName>
        <fullName evidence="10">Growth hormone-releasing peptide</fullName>
    </alternativeName>
    <alternativeName>
        <fullName evidence="10">Motilin-related peptide</fullName>
    </alternativeName>
    <component>
        <recommendedName>
            <fullName evidence="10">Ghrelin</fullName>
        </recommendedName>
    </component>
    <component>
        <recommendedName>
            <fullName evidence="10">Obestatin</fullName>
        </recommendedName>
    </component>
</protein>
<proteinExistence type="inferred from homology"/>
<comment type="PTM">
    <text evidence="10">O-octanoylation is essential for ghrelin activity.</text>
</comment>
<dbReference type="Ensembl" id="ENSBIXT00005050498.1">
    <property type="protein sequence ID" value="ENSBIXP00005020749.1"/>
    <property type="gene ID" value="ENSBIXG00005023770.1"/>
</dbReference>
<dbReference type="GO" id="GO:0005615">
    <property type="term" value="C:extracellular space"/>
    <property type="evidence" value="ECO:0007669"/>
    <property type="project" value="UniProtKB-UniRule"/>
</dbReference>
<evidence type="ECO:0000256" key="9">
    <source>
        <dbReference type="ARBA" id="ARBA00025531"/>
    </source>
</evidence>
<feature type="region of interest" description="Disordered" evidence="11">
    <location>
        <begin position="33"/>
        <end position="68"/>
    </location>
</feature>
<dbReference type="GeneTree" id="ENSGT00390000004064"/>
<organism evidence="14 15">
    <name type="scientific">Bos indicus x Bos taurus</name>
    <name type="common">Hybrid cattle</name>
    <dbReference type="NCBI Taxonomy" id="30522"/>
    <lineage>
        <taxon>Eukaryota</taxon>
        <taxon>Metazoa</taxon>
        <taxon>Chordata</taxon>
        <taxon>Craniata</taxon>
        <taxon>Vertebrata</taxon>
        <taxon>Euteleostomi</taxon>
        <taxon>Mammalia</taxon>
        <taxon>Eutheria</taxon>
        <taxon>Laurasiatheria</taxon>
        <taxon>Artiodactyla</taxon>
        <taxon>Ruminantia</taxon>
        <taxon>Pecora</taxon>
        <taxon>Bovidae</taxon>
        <taxon>Bovinae</taxon>
        <taxon>Bos</taxon>
    </lineage>
</organism>
<dbReference type="GO" id="GO:0032024">
    <property type="term" value="P:positive regulation of insulin secretion"/>
    <property type="evidence" value="ECO:0007669"/>
    <property type="project" value="UniProtKB-UniRule"/>
</dbReference>
<feature type="region of interest" description="Disordered" evidence="11">
    <location>
        <begin position="1"/>
        <end position="20"/>
    </location>
</feature>
<comment type="subcellular location">
    <subcellularLocation>
        <location evidence="1 10">Secreted</location>
    </subcellularLocation>
</comment>
<name>A0A4W2GP22_BOBOX</name>
<feature type="region of interest" description="Disordered" evidence="11">
    <location>
        <begin position="183"/>
        <end position="203"/>
    </location>
</feature>
<comment type="function">
    <text evidence="8 10">Obestatin may be the ligand for GPR39. May have an appetite-reducing effect resulting in decreased food intake. May reduce gastric emptying activity and jejunal motility.</text>
</comment>
<dbReference type="GO" id="GO:0060124">
    <property type="term" value="P:positive regulation of growth hormone secretion"/>
    <property type="evidence" value="ECO:0007669"/>
    <property type="project" value="TreeGrafter"/>
</dbReference>
<dbReference type="PANTHER" id="PTHR14122:SF1">
    <property type="entry name" value="APPETITE-REGULATING HORMONE"/>
    <property type="match status" value="1"/>
</dbReference>
<dbReference type="AlphaFoldDB" id="A0A4W2GP22"/>
<gene>
    <name evidence="14" type="primary">GHRL</name>
</gene>
<comment type="similarity">
    <text evidence="2 10">Belongs to the motilin family.</text>
</comment>
<evidence type="ECO:0000259" key="12">
    <source>
        <dbReference type="Pfam" id="PF04643"/>
    </source>
</evidence>
<evidence type="ECO:0000256" key="7">
    <source>
        <dbReference type="ARBA" id="ARBA00023288"/>
    </source>
</evidence>
<evidence type="ECO:0000256" key="10">
    <source>
        <dbReference type="RuleBase" id="RU368086"/>
    </source>
</evidence>
<evidence type="ECO:0000259" key="13">
    <source>
        <dbReference type="Pfam" id="PF04644"/>
    </source>
</evidence>
<feature type="domain" description="Motilin/ghrelin" evidence="13">
    <location>
        <begin position="94"/>
        <end position="120"/>
    </location>
</feature>
<feature type="compositionally biased region" description="Polar residues" evidence="11">
    <location>
        <begin position="184"/>
        <end position="196"/>
    </location>
</feature>
<dbReference type="InterPro" id="IPR005441">
    <property type="entry name" value="Preproghrelin"/>
</dbReference>
<dbReference type="Pfam" id="PF04643">
    <property type="entry name" value="Motilin_assoc"/>
    <property type="match status" value="1"/>
</dbReference>
<keyword evidence="5 10" id="KW-0732">Signal</keyword>
<feature type="compositionally biased region" description="Basic and acidic residues" evidence="11">
    <location>
        <begin position="101"/>
        <end position="112"/>
    </location>
</feature>
<evidence type="ECO:0000256" key="4">
    <source>
        <dbReference type="ARBA" id="ARBA00022702"/>
    </source>
</evidence>
<feature type="domain" description="Motilin/ghrelin-associated peptide" evidence="12">
    <location>
        <begin position="126"/>
        <end position="180"/>
    </location>
</feature>
<evidence type="ECO:0000313" key="15">
    <source>
        <dbReference type="Proteomes" id="UP000429181"/>
    </source>
</evidence>
<dbReference type="InterPro" id="IPR006737">
    <property type="entry name" value="Motilin_assoc"/>
</dbReference>
<evidence type="ECO:0000256" key="6">
    <source>
        <dbReference type="ARBA" id="ARBA00022815"/>
    </source>
</evidence>
<dbReference type="InterPro" id="IPR006738">
    <property type="entry name" value="Motilin_ghrelin"/>
</dbReference>
<comment type="function">
    <text evidence="9 10">Ghrelin is the ligand for growth hormone secretagogue receptor type 1 (GHSR). Induces the release of growth hormone from the pituitary. Has an appetite-stimulating effect, induces adiposity and stimulates gastric acid secretion. Involved in growth regulation.</text>
</comment>
<dbReference type="GO" id="GO:0050728">
    <property type="term" value="P:negative regulation of inflammatory response"/>
    <property type="evidence" value="ECO:0007669"/>
    <property type="project" value="TreeGrafter"/>
</dbReference>
<keyword evidence="4 10" id="KW-0372">Hormone</keyword>
<dbReference type="PRINTS" id="PR01624">
    <property type="entry name" value="GHRELIN"/>
</dbReference>
<keyword evidence="7 10" id="KW-0449">Lipoprotein</keyword>